<feature type="transmembrane region" description="Helical" evidence="1">
    <location>
        <begin position="177"/>
        <end position="200"/>
    </location>
</feature>
<dbReference type="EMBL" id="JADILW010000057">
    <property type="protein sequence ID" value="MBO8480211.1"/>
    <property type="molecule type" value="Genomic_DNA"/>
</dbReference>
<comment type="caution">
    <text evidence="3">The sequence shown here is derived from an EMBL/GenBank/DDBJ whole genome shotgun (WGS) entry which is preliminary data.</text>
</comment>
<dbReference type="Pfam" id="PF01757">
    <property type="entry name" value="Acyl_transf_3"/>
    <property type="match status" value="1"/>
</dbReference>
<feature type="transmembrane region" description="Helical" evidence="1">
    <location>
        <begin position="352"/>
        <end position="374"/>
    </location>
</feature>
<feature type="transmembrane region" description="Helical" evidence="1">
    <location>
        <begin position="220"/>
        <end position="242"/>
    </location>
</feature>
<evidence type="ECO:0000313" key="4">
    <source>
        <dbReference type="Proteomes" id="UP000823769"/>
    </source>
</evidence>
<protein>
    <submittedName>
        <fullName evidence="3">Acyltransferase</fullName>
    </submittedName>
</protein>
<reference evidence="3" key="2">
    <citation type="journal article" date="2021" name="PeerJ">
        <title>Extensive microbial diversity within the chicken gut microbiome revealed by metagenomics and culture.</title>
        <authorList>
            <person name="Gilroy R."/>
            <person name="Ravi A."/>
            <person name="Getino M."/>
            <person name="Pursley I."/>
            <person name="Horton D.L."/>
            <person name="Alikhan N.F."/>
            <person name="Baker D."/>
            <person name="Gharbi K."/>
            <person name="Hall N."/>
            <person name="Watson M."/>
            <person name="Adriaenssens E.M."/>
            <person name="Foster-Nyarko E."/>
            <person name="Jarju S."/>
            <person name="Secka A."/>
            <person name="Antonio M."/>
            <person name="Oren A."/>
            <person name="Chaudhuri R.R."/>
            <person name="La Ragione R."/>
            <person name="Hildebrand F."/>
            <person name="Pallen M.J."/>
        </authorList>
    </citation>
    <scope>NUCLEOTIDE SEQUENCE</scope>
    <source>
        <strain evidence="3">B3-1481</strain>
    </source>
</reference>
<dbReference type="GO" id="GO:0016747">
    <property type="term" value="F:acyltransferase activity, transferring groups other than amino-acyl groups"/>
    <property type="evidence" value="ECO:0007669"/>
    <property type="project" value="InterPro"/>
</dbReference>
<feature type="transmembrane region" description="Helical" evidence="1">
    <location>
        <begin position="262"/>
        <end position="282"/>
    </location>
</feature>
<organism evidence="3 4">
    <name type="scientific">Candidatus Cryptobacteroides avistercoris</name>
    <dbReference type="NCBI Taxonomy" id="2840758"/>
    <lineage>
        <taxon>Bacteria</taxon>
        <taxon>Pseudomonadati</taxon>
        <taxon>Bacteroidota</taxon>
        <taxon>Bacteroidia</taxon>
        <taxon>Bacteroidales</taxon>
        <taxon>Candidatus Cryptobacteroides</taxon>
    </lineage>
</organism>
<keyword evidence="1" id="KW-0812">Transmembrane</keyword>
<feature type="transmembrane region" description="Helical" evidence="1">
    <location>
        <begin position="288"/>
        <end position="306"/>
    </location>
</feature>
<proteinExistence type="predicted"/>
<feature type="domain" description="Acyltransferase 3" evidence="2">
    <location>
        <begin position="16"/>
        <end position="371"/>
    </location>
</feature>
<evidence type="ECO:0000259" key="2">
    <source>
        <dbReference type="Pfam" id="PF01757"/>
    </source>
</evidence>
<reference evidence="3" key="1">
    <citation type="submission" date="2020-10" db="EMBL/GenBank/DDBJ databases">
        <authorList>
            <person name="Gilroy R."/>
        </authorList>
    </citation>
    <scope>NUCLEOTIDE SEQUENCE</scope>
    <source>
        <strain evidence="3">B3-1481</strain>
    </source>
</reference>
<feature type="transmembrane region" description="Helical" evidence="1">
    <location>
        <begin position="88"/>
        <end position="106"/>
    </location>
</feature>
<dbReference type="PANTHER" id="PTHR23028:SF134">
    <property type="entry name" value="PUTATIVE (AFU_ORTHOLOGUE AFUA_4G08520)-RELATED"/>
    <property type="match status" value="1"/>
</dbReference>
<gene>
    <name evidence="3" type="ORF">IAB76_03760</name>
</gene>
<keyword evidence="1" id="KW-0472">Membrane</keyword>
<keyword evidence="1" id="KW-1133">Transmembrane helix</keyword>
<keyword evidence="3" id="KW-0012">Acyltransferase</keyword>
<keyword evidence="3" id="KW-0808">Transferase</keyword>
<feature type="transmembrane region" description="Helical" evidence="1">
    <location>
        <begin position="318"/>
        <end position="340"/>
    </location>
</feature>
<dbReference type="PANTHER" id="PTHR23028">
    <property type="entry name" value="ACETYLTRANSFERASE"/>
    <property type="match status" value="1"/>
</dbReference>
<name>A0A9D9NNQ9_9BACT</name>
<dbReference type="AlphaFoldDB" id="A0A9D9NNQ9"/>
<sequence>MTQNNVYLASKPRYEILDGLRGVAALMVIVFHCFETYIPFIGTQIVNHGYLAVDFFFVLSGFVIGYAYDDRWDRMTTWSFFKRRLVRLHPMVLAGTVTGACLFFFGSCAGFPLIAECSGWMFALCFVMGLFMIPCGPKLDIRGWGEMNSFNGPNWSLTFEYVGNILYALIFRRLPKLALALLCLCAAFFTLDLTLGWNVFGLFAEPKYNVIGGWSLTADQVYIGFSRLLYPFLCGLLISRILPSRRTDANPSGSPIRLKGGFWWCSLALVVIFAIPQIGGKAGVPDGIYQAVSILLLFPLIVLAGAGSRTTDARSTRICNFLGNLSYPLYITHYPVMYMQMAWVERNPDAPLWMHIVLNVGVVLVSVGAAWAWLKLYDEPVRRWLTDRWLKRVRK</sequence>
<dbReference type="InterPro" id="IPR050879">
    <property type="entry name" value="Acyltransferase_3"/>
</dbReference>
<feature type="transmembrane region" description="Helical" evidence="1">
    <location>
        <begin position="20"/>
        <end position="38"/>
    </location>
</feature>
<evidence type="ECO:0000313" key="3">
    <source>
        <dbReference type="EMBL" id="MBO8480211.1"/>
    </source>
</evidence>
<feature type="transmembrane region" description="Helical" evidence="1">
    <location>
        <begin position="113"/>
        <end position="133"/>
    </location>
</feature>
<feature type="transmembrane region" description="Helical" evidence="1">
    <location>
        <begin position="50"/>
        <end position="68"/>
    </location>
</feature>
<dbReference type="Proteomes" id="UP000823769">
    <property type="component" value="Unassembled WGS sequence"/>
</dbReference>
<accession>A0A9D9NNQ9</accession>
<dbReference type="InterPro" id="IPR002656">
    <property type="entry name" value="Acyl_transf_3_dom"/>
</dbReference>
<evidence type="ECO:0000256" key="1">
    <source>
        <dbReference type="SAM" id="Phobius"/>
    </source>
</evidence>